<organism evidence="1 2">
    <name type="scientific">Dipteronia sinensis</name>
    <dbReference type="NCBI Taxonomy" id="43782"/>
    <lineage>
        <taxon>Eukaryota</taxon>
        <taxon>Viridiplantae</taxon>
        <taxon>Streptophyta</taxon>
        <taxon>Embryophyta</taxon>
        <taxon>Tracheophyta</taxon>
        <taxon>Spermatophyta</taxon>
        <taxon>Magnoliopsida</taxon>
        <taxon>eudicotyledons</taxon>
        <taxon>Gunneridae</taxon>
        <taxon>Pentapetalae</taxon>
        <taxon>rosids</taxon>
        <taxon>malvids</taxon>
        <taxon>Sapindales</taxon>
        <taxon>Sapindaceae</taxon>
        <taxon>Hippocastanoideae</taxon>
        <taxon>Acereae</taxon>
        <taxon>Dipteronia</taxon>
    </lineage>
</organism>
<gene>
    <name evidence="1" type="ORF">Dsin_005349</name>
</gene>
<keyword evidence="2" id="KW-1185">Reference proteome</keyword>
<comment type="caution">
    <text evidence="1">The sequence shown here is derived from an EMBL/GenBank/DDBJ whole genome shotgun (WGS) entry which is preliminary data.</text>
</comment>
<dbReference type="Proteomes" id="UP001281410">
    <property type="component" value="Unassembled WGS sequence"/>
</dbReference>
<evidence type="ECO:0000313" key="2">
    <source>
        <dbReference type="Proteomes" id="UP001281410"/>
    </source>
</evidence>
<proteinExistence type="predicted"/>
<evidence type="ECO:0000313" key="1">
    <source>
        <dbReference type="EMBL" id="KAK3225487.1"/>
    </source>
</evidence>
<name>A0AAE0EF52_9ROSI</name>
<evidence type="ECO:0008006" key="3">
    <source>
        <dbReference type="Google" id="ProtNLM"/>
    </source>
</evidence>
<sequence>MEVLSKILAKHIEDSPNFMFHWKCEKIKLSHLCFVDDLIMICHGSLSSALVLKAALDEFSLLSGLYANHDKSNIFTSNVSSAISRQLINLFAYQ</sequence>
<accession>A0AAE0EF52</accession>
<protein>
    <recommendedName>
        <fullName evidence="3">Reverse transcriptase domain-containing protein</fullName>
    </recommendedName>
</protein>
<dbReference type="AlphaFoldDB" id="A0AAE0EF52"/>
<dbReference type="EMBL" id="JANJYJ010000002">
    <property type="protein sequence ID" value="KAK3225487.1"/>
    <property type="molecule type" value="Genomic_DNA"/>
</dbReference>
<reference evidence="1" key="1">
    <citation type="journal article" date="2023" name="Plant J.">
        <title>Genome sequences and population genomics provide insights into the demographic history, inbreeding, and mutation load of two 'living fossil' tree species of Dipteronia.</title>
        <authorList>
            <person name="Feng Y."/>
            <person name="Comes H.P."/>
            <person name="Chen J."/>
            <person name="Zhu S."/>
            <person name="Lu R."/>
            <person name="Zhang X."/>
            <person name="Li P."/>
            <person name="Qiu J."/>
            <person name="Olsen K.M."/>
            <person name="Qiu Y."/>
        </authorList>
    </citation>
    <scope>NUCLEOTIDE SEQUENCE</scope>
    <source>
        <strain evidence="1">NBL</strain>
    </source>
</reference>